<gene>
    <name evidence="2" type="ORF">AJ79_03512</name>
</gene>
<proteinExistence type="predicted"/>
<sequence length="788" mass="87625">MSSSFESGSNITPVQPNSLTGIATGDQTPIISDTDKSANMSGSSKKTKKRRNKAKRGKKAREERNGLVGSETTSEEARAREIGASALIDLSQMRLQENQYEPFIVDSNHSRTASQVQEAPRSFASQGIADTEYMSFEGSFESHRLEPPGLAYSADNYSSENIPVTVGETMMSAPVHPIPATGSPDYFVQSHGIYFGRRSESSSSFRSEPYPGYQVHVPQQQNPIFPQPYHYHQFDDGWREPYQHLYTPEASFNGAHGDPKLCTPFYPFSDYTHYNPLMMPYTPGAEYPPYDQPNMFYNNENSAPVEKNNIAPTVSGGCSSNAERRDFEGGSLSSVASPRSTPGREPVSQSVEADSSDSSCHIFDEDLEPVSSYLLGTFDSGEHADFRLILNSSSDHRPRVSLPLHSLIGSRSPLLRVLMQQPTDPNVYPREIHATAGDCFSRPFAFVLALQNLYGLPLLHQKQLYDYSVPAADHMFLGDQDFNSGQGFREIEKMNLILCYIAAAAFLAESRILRRGVRLATTAICWDTLEILLHFGIAVSDFSITPVSSEDDGQADWVDEADQQSDSSKTLSARATSPSEGNEEEAKAYSGKWCAYTLNQELKDVWARKLRDEALDFILENFPRGFKLDPDAQSWELPDILSVKDAPPVRLNNRRVSSVTFGSLASMKICEYGEEESVLSGVFLALPFKVLRKLFNMMKVRGILTMEIAGDIIAERERRRLRVVRTIRNKHDGPGCVAIAERDPIGWREEVRVFSGSISIERTWVGLEAPSVLEISPKKGASRSVSWA</sequence>
<evidence type="ECO:0000313" key="2">
    <source>
        <dbReference type="EMBL" id="PGH13664.1"/>
    </source>
</evidence>
<feature type="compositionally biased region" description="Acidic residues" evidence="1">
    <location>
        <begin position="551"/>
        <end position="563"/>
    </location>
</feature>
<dbReference type="Proteomes" id="UP000223968">
    <property type="component" value="Unassembled WGS sequence"/>
</dbReference>
<dbReference type="AlphaFoldDB" id="A0A2B7XPF3"/>
<evidence type="ECO:0000256" key="1">
    <source>
        <dbReference type="SAM" id="MobiDB-lite"/>
    </source>
</evidence>
<organism evidence="2 3">
    <name type="scientific">Helicocarpus griseus UAMH5409</name>
    <dbReference type="NCBI Taxonomy" id="1447875"/>
    <lineage>
        <taxon>Eukaryota</taxon>
        <taxon>Fungi</taxon>
        <taxon>Dikarya</taxon>
        <taxon>Ascomycota</taxon>
        <taxon>Pezizomycotina</taxon>
        <taxon>Eurotiomycetes</taxon>
        <taxon>Eurotiomycetidae</taxon>
        <taxon>Onygenales</taxon>
        <taxon>Ajellomycetaceae</taxon>
        <taxon>Helicocarpus</taxon>
    </lineage>
</organism>
<comment type="caution">
    <text evidence="2">The sequence shown here is derived from an EMBL/GenBank/DDBJ whole genome shotgun (WGS) entry which is preliminary data.</text>
</comment>
<protein>
    <submittedName>
        <fullName evidence="2">Uncharacterized protein</fullName>
    </submittedName>
</protein>
<feature type="region of interest" description="Disordered" evidence="1">
    <location>
        <begin position="1"/>
        <end position="77"/>
    </location>
</feature>
<feature type="compositionally biased region" description="Basic residues" evidence="1">
    <location>
        <begin position="45"/>
        <end position="59"/>
    </location>
</feature>
<dbReference type="OrthoDB" id="5329403at2759"/>
<feature type="region of interest" description="Disordered" evidence="1">
    <location>
        <begin position="307"/>
        <end position="359"/>
    </location>
</feature>
<feature type="compositionally biased region" description="Low complexity" evidence="1">
    <location>
        <begin position="347"/>
        <end position="359"/>
    </location>
</feature>
<feature type="compositionally biased region" description="Polar residues" evidence="1">
    <location>
        <begin position="310"/>
        <end position="321"/>
    </location>
</feature>
<reference evidence="2 3" key="1">
    <citation type="submission" date="2017-10" db="EMBL/GenBank/DDBJ databases">
        <title>Comparative genomics in systemic dimorphic fungi from Ajellomycetaceae.</title>
        <authorList>
            <person name="Munoz J.F."/>
            <person name="Mcewen J.G."/>
            <person name="Clay O.K."/>
            <person name="Cuomo C.A."/>
        </authorList>
    </citation>
    <scope>NUCLEOTIDE SEQUENCE [LARGE SCALE GENOMIC DNA]</scope>
    <source>
        <strain evidence="2 3">UAMH5409</strain>
    </source>
</reference>
<feature type="compositionally biased region" description="Polar residues" evidence="1">
    <location>
        <begin position="1"/>
        <end position="44"/>
    </location>
</feature>
<evidence type="ECO:0000313" key="3">
    <source>
        <dbReference type="Proteomes" id="UP000223968"/>
    </source>
</evidence>
<dbReference type="EMBL" id="PDNB01000043">
    <property type="protein sequence ID" value="PGH13664.1"/>
    <property type="molecule type" value="Genomic_DNA"/>
</dbReference>
<name>A0A2B7XPF3_9EURO</name>
<feature type="region of interest" description="Disordered" evidence="1">
    <location>
        <begin position="551"/>
        <end position="584"/>
    </location>
</feature>
<accession>A0A2B7XPF3</accession>
<keyword evidence="3" id="KW-1185">Reference proteome</keyword>
<feature type="compositionally biased region" description="Polar residues" evidence="1">
    <location>
        <begin position="331"/>
        <end position="340"/>
    </location>
</feature>
<feature type="compositionally biased region" description="Polar residues" evidence="1">
    <location>
        <begin position="564"/>
        <end position="580"/>
    </location>
</feature>